<feature type="compositionally biased region" description="Low complexity" evidence="3">
    <location>
        <begin position="1756"/>
        <end position="1779"/>
    </location>
</feature>
<feature type="region of interest" description="Disordered" evidence="3">
    <location>
        <begin position="1554"/>
        <end position="1581"/>
    </location>
</feature>
<feature type="compositionally biased region" description="Basic and acidic residues" evidence="3">
    <location>
        <begin position="1664"/>
        <end position="1673"/>
    </location>
</feature>
<keyword evidence="2" id="KW-0443">Lipid metabolism</keyword>
<name>A0A9P6PUU0_9FUNG</name>
<feature type="compositionally biased region" description="Basic and acidic residues" evidence="3">
    <location>
        <begin position="86"/>
        <end position="95"/>
    </location>
</feature>
<evidence type="ECO:0000259" key="4">
    <source>
        <dbReference type="Pfam" id="PF15377"/>
    </source>
</evidence>
<feature type="region of interest" description="Disordered" evidence="3">
    <location>
        <begin position="1958"/>
        <end position="1985"/>
    </location>
</feature>
<evidence type="ECO:0000256" key="2">
    <source>
        <dbReference type="ARBA" id="ARBA00023098"/>
    </source>
</evidence>
<feature type="compositionally biased region" description="Low complexity" evidence="3">
    <location>
        <begin position="488"/>
        <end position="506"/>
    </location>
</feature>
<dbReference type="InterPro" id="IPR027911">
    <property type="entry name" value="DUF4604"/>
</dbReference>
<feature type="region of interest" description="Disordered" evidence="3">
    <location>
        <begin position="1883"/>
        <end position="1910"/>
    </location>
</feature>
<feature type="compositionally biased region" description="Basic residues" evidence="3">
    <location>
        <begin position="1262"/>
        <end position="1274"/>
    </location>
</feature>
<dbReference type="Pfam" id="PF15377">
    <property type="entry name" value="DUF4604"/>
    <property type="match status" value="1"/>
</dbReference>
<dbReference type="EMBL" id="JAAAJB010000591">
    <property type="protein sequence ID" value="KAG0253322.1"/>
    <property type="molecule type" value="Genomic_DNA"/>
</dbReference>
<evidence type="ECO:0000313" key="5">
    <source>
        <dbReference type="EMBL" id="KAG0253322.1"/>
    </source>
</evidence>
<feature type="region of interest" description="Disordered" evidence="3">
    <location>
        <begin position="597"/>
        <end position="617"/>
    </location>
</feature>
<feature type="compositionally biased region" description="Low complexity" evidence="3">
    <location>
        <begin position="1962"/>
        <end position="1979"/>
    </location>
</feature>
<comment type="caution">
    <text evidence="5">The sequence shown here is derived from an EMBL/GenBank/DDBJ whole genome shotgun (WGS) entry which is preliminary data.</text>
</comment>
<feature type="compositionally biased region" description="Low complexity" evidence="3">
    <location>
        <begin position="2024"/>
        <end position="2041"/>
    </location>
</feature>
<evidence type="ECO:0000256" key="3">
    <source>
        <dbReference type="SAM" id="MobiDB-lite"/>
    </source>
</evidence>
<reference evidence="5" key="1">
    <citation type="journal article" date="2020" name="Fungal Divers.">
        <title>Resolving the Mortierellaceae phylogeny through synthesis of multi-gene phylogenetics and phylogenomics.</title>
        <authorList>
            <person name="Vandepol N."/>
            <person name="Liber J."/>
            <person name="Desiro A."/>
            <person name="Na H."/>
            <person name="Kennedy M."/>
            <person name="Barry K."/>
            <person name="Grigoriev I.V."/>
            <person name="Miller A.N."/>
            <person name="O'Donnell K."/>
            <person name="Stajich J.E."/>
            <person name="Bonito G."/>
        </authorList>
    </citation>
    <scope>NUCLEOTIDE SEQUENCE</scope>
    <source>
        <strain evidence="5">BC1065</strain>
    </source>
</reference>
<feature type="compositionally biased region" description="Basic and acidic residues" evidence="3">
    <location>
        <begin position="177"/>
        <end position="194"/>
    </location>
</feature>
<dbReference type="PANTHER" id="PTHR12187:SF11">
    <property type="entry name" value="PHOSPHATIDYLINOSITOL-3,4-BISPHOSPHATE 4-PHOSPHATASE"/>
    <property type="match status" value="1"/>
</dbReference>
<feature type="region of interest" description="Disordered" evidence="3">
    <location>
        <begin position="479"/>
        <end position="506"/>
    </location>
</feature>
<feature type="region of interest" description="Disordered" evidence="3">
    <location>
        <begin position="1754"/>
        <end position="1780"/>
    </location>
</feature>
<feature type="compositionally biased region" description="Low complexity" evidence="3">
    <location>
        <begin position="344"/>
        <end position="354"/>
    </location>
</feature>
<evidence type="ECO:0000256" key="1">
    <source>
        <dbReference type="ARBA" id="ARBA00022801"/>
    </source>
</evidence>
<feature type="region of interest" description="Disordered" evidence="3">
    <location>
        <begin position="316"/>
        <end position="368"/>
    </location>
</feature>
<accession>A0A9P6PUU0</accession>
<evidence type="ECO:0000313" key="6">
    <source>
        <dbReference type="Proteomes" id="UP000807716"/>
    </source>
</evidence>
<feature type="compositionally biased region" description="Low complexity" evidence="3">
    <location>
        <begin position="2182"/>
        <end position="2191"/>
    </location>
</feature>
<feature type="region of interest" description="Disordered" evidence="3">
    <location>
        <begin position="26"/>
        <end position="74"/>
    </location>
</feature>
<dbReference type="GO" id="GO:0005737">
    <property type="term" value="C:cytoplasm"/>
    <property type="evidence" value="ECO:0007669"/>
    <property type="project" value="TreeGrafter"/>
</dbReference>
<feature type="region of interest" description="Disordered" evidence="3">
    <location>
        <begin position="2449"/>
        <end position="2535"/>
    </location>
</feature>
<feature type="compositionally biased region" description="Gly residues" evidence="3">
    <location>
        <begin position="2362"/>
        <end position="2380"/>
    </location>
</feature>
<feature type="region of interest" description="Disordered" evidence="3">
    <location>
        <begin position="1376"/>
        <end position="1426"/>
    </location>
</feature>
<feature type="region of interest" description="Disordered" evidence="3">
    <location>
        <begin position="2173"/>
        <end position="2196"/>
    </location>
</feature>
<feature type="compositionally biased region" description="Low complexity" evidence="3">
    <location>
        <begin position="1385"/>
        <end position="1396"/>
    </location>
</feature>
<organism evidence="5 6">
    <name type="scientific">Actinomortierella ambigua</name>
    <dbReference type="NCBI Taxonomy" id="1343610"/>
    <lineage>
        <taxon>Eukaryota</taxon>
        <taxon>Fungi</taxon>
        <taxon>Fungi incertae sedis</taxon>
        <taxon>Mucoromycota</taxon>
        <taxon>Mortierellomycotina</taxon>
        <taxon>Mortierellomycetes</taxon>
        <taxon>Mortierellales</taxon>
        <taxon>Mortierellaceae</taxon>
        <taxon>Actinomortierella</taxon>
    </lineage>
</organism>
<feature type="region of interest" description="Disordered" evidence="3">
    <location>
        <begin position="409"/>
        <end position="435"/>
    </location>
</feature>
<feature type="compositionally biased region" description="Pro residues" evidence="3">
    <location>
        <begin position="2320"/>
        <end position="2330"/>
    </location>
</feature>
<feature type="compositionally biased region" description="Polar residues" evidence="3">
    <location>
        <begin position="1404"/>
        <end position="1420"/>
    </location>
</feature>
<protein>
    <submittedName>
        <fullName evidence="5">Stomatin-like protein 2, mitochondrial</fullName>
    </submittedName>
</protein>
<dbReference type="InterPro" id="IPR039034">
    <property type="entry name" value="INPP4"/>
</dbReference>
<feature type="compositionally biased region" description="Polar residues" evidence="3">
    <location>
        <begin position="1652"/>
        <end position="1663"/>
    </location>
</feature>
<dbReference type="OrthoDB" id="159395at2759"/>
<feature type="compositionally biased region" description="Low complexity" evidence="3">
    <location>
        <begin position="249"/>
        <end position="262"/>
    </location>
</feature>
<feature type="compositionally biased region" description="Low complexity" evidence="3">
    <location>
        <begin position="2331"/>
        <end position="2347"/>
    </location>
</feature>
<gene>
    <name evidence="5" type="primary">STOML2</name>
    <name evidence="5" type="ORF">DFQ27_007487</name>
</gene>
<feature type="compositionally biased region" description="Polar residues" evidence="3">
    <location>
        <begin position="2348"/>
        <end position="2357"/>
    </location>
</feature>
<feature type="region of interest" description="Disordered" evidence="3">
    <location>
        <begin position="1628"/>
        <end position="1693"/>
    </location>
</feature>
<feature type="compositionally biased region" description="Low complexity" evidence="3">
    <location>
        <begin position="1275"/>
        <end position="1291"/>
    </location>
</feature>
<dbReference type="Proteomes" id="UP000807716">
    <property type="component" value="Unassembled WGS sequence"/>
</dbReference>
<feature type="compositionally biased region" description="Polar residues" evidence="3">
    <location>
        <begin position="2384"/>
        <end position="2400"/>
    </location>
</feature>
<feature type="compositionally biased region" description="Low complexity" evidence="3">
    <location>
        <begin position="2487"/>
        <end position="2500"/>
    </location>
</feature>
<dbReference type="PANTHER" id="PTHR12187">
    <property type="entry name" value="AGAP000124-PA"/>
    <property type="match status" value="1"/>
</dbReference>
<feature type="compositionally biased region" description="Gly residues" evidence="3">
    <location>
        <begin position="1883"/>
        <end position="1893"/>
    </location>
</feature>
<feature type="domain" description="DUF4604" evidence="4">
    <location>
        <begin position="13"/>
        <end position="221"/>
    </location>
</feature>
<feature type="compositionally biased region" description="Pro residues" evidence="3">
    <location>
        <begin position="809"/>
        <end position="822"/>
    </location>
</feature>
<feature type="region of interest" description="Disordered" evidence="3">
    <location>
        <begin position="1249"/>
        <end position="1315"/>
    </location>
</feature>
<keyword evidence="6" id="KW-1185">Reference proteome</keyword>
<feature type="region of interest" description="Disordered" evidence="3">
    <location>
        <begin position="86"/>
        <end position="262"/>
    </location>
</feature>
<feature type="region of interest" description="Disordered" evidence="3">
    <location>
        <begin position="2320"/>
        <end position="2413"/>
    </location>
</feature>
<feature type="compositionally biased region" description="Basic residues" evidence="3">
    <location>
        <begin position="1293"/>
        <end position="1303"/>
    </location>
</feature>
<feature type="region of interest" description="Disordered" evidence="3">
    <location>
        <begin position="803"/>
        <end position="852"/>
    </location>
</feature>
<proteinExistence type="predicted"/>
<feature type="compositionally biased region" description="Low complexity" evidence="3">
    <location>
        <begin position="2086"/>
        <end position="2100"/>
    </location>
</feature>
<feature type="region of interest" description="Disordered" evidence="3">
    <location>
        <begin position="2015"/>
        <end position="2102"/>
    </location>
</feature>
<dbReference type="GO" id="GO:0016316">
    <property type="term" value="F:phosphatidylinositol-3,4-bisphosphate 4-phosphatase activity"/>
    <property type="evidence" value="ECO:0007669"/>
    <property type="project" value="InterPro"/>
</dbReference>
<feature type="compositionally biased region" description="Low complexity" evidence="3">
    <location>
        <begin position="33"/>
        <end position="42"/>
    </location>
</feature>
<feature type="compositionally biased region" description="Low complexity" evidence="3">
    <location>
        <begin position="318"/>
        <end position="335"/>
    </location>
</feature>
<sequence>MSNKKLTPHQLRKGLSYVQEGKPDFMKMLTGQSSSASSSNASHPHYKKPIGIEAKFEHDDDEDDEDGHDLLNLREEERPSVVVLKDGKHLDERQARNVLKNLPPGLSEAEIQTALENAEKEGSTSSEEEDDAVPVDENGKILFRKPKSKAASVDTTTKASAGGSKKRTLEESLLGEAKQKVEALKKKKKEDSKEGGITTTKKKSSKAKATSKSLLSFDDEETSSYPARMDQAIRQESVVPPRPSTAPRTTAATTTTATTTTTANSQVSALLLGISGQHGQPPPAPLNPVVVLERASSSATTAPDLDHHYLATYHRGMNIGNNSSNSSSSNNTSRNAVKNAGHEPASLSLSSSSSSPPPPLASPASLASTAHTQWPPLASTVDGSAHISNTMDASGSHVDLVSMSSTPAPGAAVVPADTDNACHHPSRSHSHTSLPLPAPVQLRASVRFDPDQHYEMLVKAKVQVVLVLTALVRLDASSPTTYQDDNQQETPQVVSSSSPSLVEDSPQTLPHLNAIWIELCRTEMMSMDKGCFEDHFVTVLPLRIQDNYLVIGFTLLVVPPSSVQAKDISRSPALDGLLPWAEASVAIEHFIINHSSWSESGESSVGGSGSGYDDESQDLLDTIDEEDNHMDTKDCETAGGYPRVPLGTTETPTILQVPLVEVESASRPGLRKSKRTVATLTIMADKILPELPKAKAKKELERTGPSFTQTYYGHSIRGTVIYGRESLYESPIAFTFPQSLLRVYAENEECVLRQLEQEPDAGFAEMIQRIPATTMATGTSGDQAAQPSRLGRRASFFETLRRGATRAPKAPPKNTHPPPASPYPHAQHTYPHPLLAGTPTMGGSVHADTSPRLPRVENSTKVRQQGLMAEDLQMQRMRRLQTGIHRNMKMYYERMLERLDQKIQENVASGQGMFRRSPEKREESVQWVPLNCCVQEFFVHTEGLQTNYQTTTVGAAAAHAAGFSRTNLDSLAKKIPMGMYWDKIEQGNTLKEDFHSLEQVLVESSRELKRILDDGSEHPDRERAKAIAKEIQFINDGMVSLAITVLNDFLSPLSTEGGAKFICDEIIAIVVKMQEIRVLEEHHKQDDDVAGSEGHAPQGRLSRAGFFQQSRRRESQNSDMFENSESAVEDIFNHSKELFGWLELAIEHECLATDSRYVASSEWTTDSIPRDAAYSQCLTSLVTAFIAVLEDWWVNMSTHVERLQQQEHRRSRKFLRADKNLKHSGNGHAPLVEAEVLLPLHDTHDPDTIACTMPLASDHQRKAAGQRSRSRRSSIRSIGSTTSSNASVSGSHKTTRPSRRSSRRSSTSINPLKDDPVVDAQNKRFWDKLIRLGWLVQVESLLSTQGSELGMILDYAIALSDVRDTVQFGFHCMPVPQPVTRAQRPSTSTPLQQQQQHLHDSPSLVPSSTGPSAPNPSSGVSAEHEPVVIEDDTIQISGRRGAITVSFGLSPAQFALLPEALQSGASKIKVNTVLFTQGINEMQTLSNLAGKHPVQSFINEQGLLFMQEYVSQYQVWQERTGVHPPLETPFSGEQCHVAAGSTNVSFISNMGTGPTQLRRHPPRHPPEHEPMVGSDGQPLPPPRYVSNASLLTDWDLVSPSADAWSGELLVHDLLADLEMAVLGHPHAAKDELNGRGTPPPLPLSSSHGSSSEQDQITVTMPTRSTRETGDESTRPPSSGGSSHAVPIPPPAQAPSSFLGSMALSFFSGRVTKDITILSAAEALTRALGHVASPVQLVDWDGVSSTSTFAPRRHSLATASSAAPTTSATTTSTPTTTASTRITQADRYLPPLWTSSHVKSCKSAKDRTSMAVTLSQVNLLRMCHGLEMSPEQRRDREDDWQAILDAMRSEVGVRIKNVERNLKLGDFAMDLLWLSAFGSGTGAHASGGGSGGSGIPPLTPSSSFSGSTGGGGGLLTPSSSFPALTTVLLPGVSPLKYYPGAHDHHPDALSTMRSLLPSHHGVSLAPTSASSTTATTPSLSREPRAGMQASGILSSVLDRHHELNSGPLVLIEHEDAAQCPEESEASTAADAAATAATAATVGGSDGDEEALQPRPPRVLLAPSHSTPTLIMSPTLVESPPPPPPPASSLSSSSRPPTLRLVKSSTGPALHPVLVTEEASTLVPGSGSPGAVAHSSMSVSSSLAASPLLQPSHPTLPQRSLSVDGSLSLSIDHHYHHHHHRSSGSRTTSGRSSPAMMVAGTPEIPQHQQLLLPPPHQQQHQQQQQQQYVSFPESFDEPLLRTRLARTLGFDTGGGGGATTGDHSGGAIASAENARSISPSSTTQGGVGVAGVATHSHGSGGLGLGLSLGGFSQLFGSGLSPSLPPAPAPPVPSSSSSSSSLAAVPPVSSDGQQQPQRVANTKPFGGGGSGGMDGPPSSGGGRRFFNASSTSTAPLVSKSPSYTHHHRATPSWSSQQSIQYEELQRREQETMRIEKLKRGLRLMRAFSGLGGGGGAMNPSSQHDHHRHMGGVDRPLAGYEQEHEHHQHHPCCQQQQQQQPQQQNSSSGSIGSLQEMERSVMSSSSSSSGKAGRLVRKKGKYAFNRVQYKFLPPSYRPPKRMTSVHLES</sequence>
<keyword evidence="1" id="KW-0378">Hydrolase</keyword>